<dbReference type="InterPro" id="IPR036051">
    <property type="entry name" value="KRAB_dom_sf"/>
</dbReference>
<dbReference type="Gene3D" id="6.10.140.140">
    <property type="match status" value="1"/>
</dbReference>
<feature type="domain" description="KRAB" evidence="2">
    <location>
        <begin position="82"/>
        <end position="149"/>
    </location>
</feature>
<dbReference type="SUPFAM" id="SSF109640">
    <property type="entry name" value="KRAB domain (Kruppel-associated box)"/>
    <property type="match status" value="1"/>
</dbReference>
<proteinExistence type="predicted"/>
<keyword evidence="4" id="KW-1185">Reference proteome</keyword>
<dbReference type="Proteomes" id="UP000770717">
    <property type="component" value="Unassembled WGS sequence"/>
</dbReference>
<comment type="caution">
    <text evidence="3">The sequence shown here is derived from an EMBL/GenBank/DDBJ whole genome shotgun (WGS) entry which is preliminary data.</text>
</comment>
<dbReference type="InterPro" id="IPR001909">
    <property type="entry name" value="KRAB"/>
</dbReference>
<organism evidence="3 4">
    <name type="scientific">Eleutherodactylus coqui</name>
    <name type="common">Puerto Rican coqui</name>
    <dbReference type="NCBI Taxonomy" id="57060"/>
    <lineage>
        <taxon>Eukaryota</taxon>
        <taxon>Metazoa</taxon>
        <taxon>Chordata</taxon>
        <taxon>Craniata</taxon>
        <taxon>Vertebrata</taxon>
        <taxon>Euteleostomi</taxon>
        <taxon>Amphibia</taxon>
        <taxon>Batrachia</taxon>
        <taxon>Anura</taxon>
        <taxon>Neobatrachia</taxon>
        <taxon>Hyloidea</taxon>
        <taxon>Eleutherodactylidae</taxon>
        <taxon>Eleutherodactylinae</taxon>
        <taxon>Eleutherodactylus</taxon>
        <taxon>Eleutherodactylus</taxon>
    </lineage>
</organism>
<dbReference type="GO" id="GO:0006355">
    <property type="term" value="P:regulation of DNA-templated transcription"/>
    <property type="evidence" value="ECO:0007669"/>
    <property type="project" value="InterPro"/>
</dbReference>
<feature type="region of interest" description="Disordered" evidence="1">
    <location>
        <begin position="112"/>
        <end position="149"/>
    </location>
</feature>
<dbReference type="PROSITE" id="PS50805">
    <property type="entry name" value="KRAB"/>
    <property type="match status" value="1"/>
</dbReference>
<evidence type="ECO:0000313" key="3">
    <source>
        <dbReference type="EMBL" id="KAG9466289.1"/>
    </source>
</evidence>
<reference evidence="3" key="1">
    <citation type="thesis" date="2020" institute="ProQuest LLC" country="789 East Eisenhower Parkway, Ann Arbor, MI, USA">
        <title>Comparative Genomics and Chromosome Evolution.</title>
        <authorList>
            <person name="Mudd A.B."/>
        </authorList>
    </citation>
    <scope>NUCLEOTIDE SEQUENCE</scope>
    <source>
        <strain evidence="3">HN-11 Male</strain>
        <tissue evidence="3">Kidney and liver</tissue>
    </source>
</reference>
<dbReference type="AlphaFoldDB" id="A0A8J6BAQ5"/>
<evidence type="ECO:0000313" key="4">
    <source>
        <dbReference type="Proteomes" id="UP000770717"/>
    </source>
</evidence>
<protein>
    <recommendedName>
        <fullName evidence="2">KRAB domain-containing protein</fullName>
    </recommendedName>
</protein>
<dbReference type="Pfam" id="PF01352">
    <property type="entry name" value="KRAB"/>
    <property type="match status" value="1"/>
</dbReference>
<dbReference type="EMBL" id="WNTK01002163">
    <property type="protein sequence ID" value="KAG9466289.1"/>
    <property type="molecule type" value="Genomic_DNA"/>
</dbReference>
<dbReference type="CDD" id="cd07765">
    <property type="entry name" value="KRAB_A-box"/>
    <property type="match status" value="1"/>
</dbReference>
<evidence type="ECO:0000259" key="2">
    <source>
        <dbReference type="PROSITE" id="PS50805"/>
    </source>
</evidence>
<sequence length="149" mass="16863">MAESIFTLTLEILFQLTGEDYTVVKKTSSDGCQAPVSDGWGRPLSPITGPPPHPLILEEINEQKILELTNKMIELLTGEVPIRCQDVTVYFSMEEWEYLEGHKDLYKDVMMEDHQYPPSPGRSSKRTAAERCPRPLLPQDDQVDGEKVS</sequence>
<accession>A0A8J6BAQ5</accession>
<name>A0A8J6BAQ5_ELECQ</name>
<dbReference type="OrthoDB" id="9900187at2759"/>
<evidence type="ECO:0000256" key="1">
    <source>
        <dbReference type="SAM" id="MobiDB-lite"/>
    </source>
</evidence>
<gene>
    <name evidence="3" type="ORF">GDO78_016862</name>
</gene>